<comment type="caution">
    <text evidence="9">Lacks conserved residue(s) required for the propagation of feature annotation.</text>
</comment>
<dbReference type="GO" id="GO:0016853">
    <property type="term" value="F:isomerase activity"/>
    <property type="evidence" value="ECO:0007669"/>
    <property type="project" value="UniProtKB-KW"/>
</dbReference>
<dbReference type="EMBL" id="VUNB01000004">
    <property type="protein sequence ID" value="MST69139.1"/>
    <property type="molecule type" value="Genomic_DNA"/>
</dbReference>
<feature type="binding site" evidence="9 10">
    <location>
        <position position="195"/>
    </location>
    <ligand>
        <name>Mg(2+)</name>
        <dbReference type="ChEBI" id="CHEBI:18420"/>
        <label>1</label>
    </ligand>
</feature>
<feature type="binding site" evidence="9 10">
    <location>
        <position position="191"/>
    </location>
    <ligand>
        <name>Mg(2+)</name>
        <dbReference type="ChEBI" id="CHEBI:18420"/>
        <label>2</label>
    </ligand>
</feature>
<comment type="catalytic activity">
    <reaction evidence="9">
        <text>(2R,3R)-2,3-dihydroxy-3-methylpentanoate + NADP(+) = (S)-2-ethyl-2-hydroxy-3-oxobutanoate + NADPH + H(+)</text>
        <dbReference type="Rhea" id="RHEA:13493"/>
        <dbReference type="ChEBI" id="CHEBI:15378"/>
        <dbReference type="ChEBI" id="CHEBI:49256"/>
        <dbReference type="ChEBI" id="CHEBI:49258"/>
        <dbReference type="ChEBI" id="CHEBI:57783"/>
        <dbReference type="ChEBI" id="CHEBI:58349"/>
        <dbReference type="EC" id="1.1.1.86"/>
    </reaction>
</comment>
<dbReference type="GO" id="GO:0050661">
    <property type="term" value="F:NADP binding"/>
    <property type="evidence" value="ECO:0007669"/>
    <property type="project" value="InterPro"/>
</dbReference>
<evidence type="ECO:0000256" key="4">
    <source>
        <dbReference type="ARBA" id="ARBA00022605"/>
    </source>
</evidence>
<comment type="pathway">
    <text evidence="2 9">Amino-acid biosynthesis; L-isoleucine biosynthesis; L-isoleucine from 2-oxobutanoate: step 2/4.</text>
</comment>
<dbReference type="NCBIfam" id="NF009940">
    <property type="entry name" value="PRK13403.1"/>
    <property type="match status" value="1"/>
</dbReference>
<dbReference type="PROSITE" id="PS51851">
    <property type="entry name" value="KARI_C"/>
    <property type="match status" value="1"/>
</dbReference>
<dbReference type="GO" id="GO:0000287">
    <property type="term" value="F:magnesium ion binding"/>
    <property type="evidence" value="ECO:0007669"/>
    <property type="project" value="UniProtKB-UniRule"/>
</dbReference>
<feature type="binding site" evidence="9 10">
    <location>
        <position position="252"/>
    </location>
    <ligand>
        <name>substrate</name>
    </ligand>
</feature>
<evidence type="ECO:0000256" key="8">
    <source>
        <dbReference type="ARBA" id="ARBA00023304"/>
    </source>
</evidence>
<dbReference type="Gene3D" id="3.40.50.720">
    <property type="entry name" value="NAD(P)-binding Rossmann-like Domain"/>
    <property type="match status" value="1"/>
</dbReference>
<evidence type="ECO:0000259" key="12">
    <source>
        <dbReference type="PROSITE" id="PS51851"/>
    </source>
</evidence>
<keyword evidence="7 9" id="KW-0560">Oxidoreductase</keyword>
<sequence>MINKYYDQDCNMGMLDGKTVAVIGFGSQGHAHAMNLHESGVNVVVGLRPGSRHVANAEKAGLKVMGIEEAAEAGDLVMILTPDELQAQIYKDQIAPHLHAGNVLMFAHGFNIHFKQIVPPADVDVVMVAPKGPGHIVRDMYTKGQGVPSLVAVYQDASGKAKDYGLAYASGIGAGRAGILETTFKEETETDLFGEQAVLCGGVCELMKAGFETLTEAGYAPEMAYFECIHEMKMIIDLIYTKGFDMMRYSISNTAEYGDYITGPKIITKESREGMKKVLSDIQDGTFASDFIQEFNAGGKAKFLAMRAQQAAHPTTEVGKELRSMMSWLNDEKEVN</sequence>
<dbReference type="GO" id="GO:0005829">
    <property type="term" value="C:cytosol"/>
    <property type="evidence" value="ECO:0007669"/>
    <property type="project" value="TreeGrafter"/>
</dbReference>
<feature type="binding site" evidence="9">
    <location>
        <position position="134"/>
    </location>
    <ligand>
        <name>NADP(+)</name>
        <dbReference type="ChEBI" id="CHEBI:58349"/>
    </ligand>
</feature>
<comment type="function">
    <text evidence="9">Involved in the biosynthesis of branched-chain amino acids (BCAA). Catalyzes an alkyl-migration followed by a ketol-acid reduction of (S)-2-acetolactate (S2AL) to yield (R)-2,3-dihydroxy-isovalerate. In the isomerase reaction, S2AL is rearranged via a Mg-dependent methyl migration to produce 3-hydroxy-3-methyl-2-ketobutyrate (HMKB). In the reductase reaction, this 2-ketoacid undergoes a metal-dependent reduction by NADPH to yield (R)-2,3-dihydroxy-isovalerate.</text>
</comment>
<feature type="binding site" evidence="9 10">
    <location>
        <position position="227"/>
    </location>
    <ligand>
        <name>Mg(2+)</name>
        <dbReference type="ChEBI" id="CHEBI:18420"/>
        <label>2</label>
    </ligand>
</feature>
<dbReference type="Pfam" id="PF07991">
    <property type="entry name" value="KARI_N"/>
    <property type="match status" value="1"/>
</dbReference>
<evidence type="ECO:0000256" key="3">
    <source>
        <dbReference type="ARBA" id="ARBA00010318"/>
    </source>
</evidence>
<dbReference type="SUPFAM" id="SSF48179">
    <property type="entry name" value="6-phosphogluconate dehydrogenase C-terminal domain-like"/>
    <property type="match status" value="1"/>
</dbReference>
<evidence type="ECO:0000256" key="10">
    <source>
        <dbReference type="PROSITE-ProRule" id="PRU01198"/>
    </source>
</evidence>
<keyword evidence="4 9" id="KW-0028">Amino-acid biosynthesis</keyword>
<feature type="binding site" evidence="9">
    <location>
        <begin position="25"/>
        <end position="28"/>
    </location>
    <ligand>
        <name>NADP(+)</name>
        <dbReference type="ChEBI" id="CHEBI:58349"/>
    </ligand>
</feature>
<dbReference type="UniPathway" id="UPA00049">
    <property type="reaction ID" value="UER00060"/>
</dbReference>
<evidence type="ECO:0000256" key="5">
    <source>
        <dbReference type="ARBA" id="ARBA00022723"/>
    </source>
</evidence>
<dbReference type="SUPFAM" id="SSF51735">
    <property type="entry name" value="NAD(P)-binding Rossmann-fold domains"/>
    <property type="match status" value="1"/>
</dbReference>
<dbReference type="EC" id="1.1.1.86" evidence="9"/>
<evidence type="ECO:0000256" key="6">
    <source>
        <dbReference type="ARBA" id="ARBA00022842"/>
    </source>
</evidence>
<gene>
    <name evidence="9 13" type="primary">ilvC</name>
    <name evidence="13" type="ORF">FYJ66_05985</name>
</gene>
<evidence type="ECO:0000256" key="1">
    <source>
        <dbReference type="ARBA" id="ARBA00004864"/>
    </source>
</evidence>
<comment type="caution">
    <text evidence="13">The sequence shown here is derived from an EMBL/GenBank/DDBJ whole genome shotgun (WGS) entry which is preliminary data.</text>
</comment>
<feature type="domain" description="KARI N-terminal Rossmann" evidence="11">
    <location>
        <begin position="2"/>
        <end position="182"/>
    </location>
</feature>
<organism evidence="13">
    <name type="scientific">Baileyella intestinalis</name>
    <dbReference type="NCBI Taxonomy" id="2606709"/>
    <lineage>
        <taxon>Bacteria</taxon>
        <taxon>Bacillati</taxon>
        <taxon>Bacillota</taxon>
        <taxon>Clostridia</taxon>
        <taxon>Peptostreptococcales</taxon>
        <taxon>Anaerovoracaceae</taxon>
        <taxon>Baileyella</taxon>
    </lineage>
</organism>
<feature type="binding site" evidence="9 10">
    <location>
        <position position="191"/>
    </location>
    <ligand>
        <name>Mg(2+)</name>
        <dbReference type="ChEBI" id="CHEBI:18420"/>
        <label>1</label>
    </ligand>
</feature>
<dbReference type="InterPro" id="IPR013023">
    <property type="entry name" value="KARI"/>
</dbReference>
<dbReference type="InterPro" id="IPR014359">
    <property type="entry name" value="KARI_prok"/>
</dbReference>
<protein>
    <recommendedName>
        <fullName evidence="9">Ketol-acid reductoisomerase (NADP(+))</fullName>
        <shortName evidence="9">KARI</shortName>
        <ecNumber evidence="9">1.1.1.86</ecNumber>
    </recommendedName>
    <alternativeName>
        <fullName evidence="9">Acetohydroxy-acid isomeroreductase</fullName>
        <shortName evidence="9">AHIR</shortName>
    </alternativeName>
    <alternativeName>
        <fullName evidence="9">Alpha-keto-beta-hydroxylacyl reductoisomerase</fullName>
    </alternativeName>
</protein>
<evidence type="ECO:0000313" key="13">
    <source>
        <dbReference type="EMBL" id="MST69139.1"/>
    </source>
</evidence>
<dbReference type="GO" id="GO:0009099">
    <property type="term" value="P:L-valine biosynthetic process"/>
    <property type="evidence" value="ECO:0007669"/>
    <property type="project" value="UniProtKB-UniRule"/>
</dbReference>
<keyword evidence="6 9" id="KW-0460">Magnesium</keyword>
<dbReference type="PIRSF" id="PIRSF000116">
    <property type="entry name" value="IlvC_gammaproteo"/>
    <property type="match status" value="1"/>
</dbReference>
<dbReference type="NCBIfam" id="TIGR00465">
    <property type="entry name" value="ilvC"/>
    <property type="match status" value="1"/>
</dbReference>
<feature type="binding site" evidence="9">
    <location>
        <position position="51"/>
    </location>
    <ligand>
        <name>NADP(+)</name>
        <dbReference type="ChEBI" id="CHEBI:58349"/>
    </ligand>
</feature>
<dbReference type="Gene3D" id="6.10.240.10">
    <property type="match status" value="1"/>
</dbReference>
<feature type="binding site" evidence="9">
    <location>
        <position position="48"/>
    </location>
    <ligand>
        <name>NADP(+)</name>
        <dbReference type="ChEBI" id="CHEBI:58349"/>
    </ligand>
</feature>
<comment type="pathway">
    <text evidence="1 9">Amino-acid biosynthesis; L-valine biosynthesis; L-valine from pyruvate: step 2/4.</text>
</comment>
<proteinExistence type="inferred from homology"/>
<name>A0A6A8MAC2_9FIRM</name>
<keyword evidence="8 9" id="KW-0100">Branched-chain amino acid biosynthesis</keyword>
<dbReference type="InterPro" id="IPR008927">
    <property type="entry name" value="6-PGluconate_DH-like_C_sf"/>
</dbReference>
<keyword evidence="13" id="KW-0413">Isomerase</keyword>
<evidence type="ECO:0000256" key="7">
    <source>
        <dbReference type="ARBA" id="ARBA00023002"/>
    </source>
</evidence>
<feature type="domain" description="KARI C-terminal knotted" evidence="12">
    <location>
        <begin position="183"/>
        <end position="329"/>
    </location>
</feature>
<accession>A0A6A8MAC2</accession>
<feature type="binding site" evidence="9 10">
    <location>
        <position position="231"/>
    </location>
    <ligand>
        <name>Mg(2+)</name>
        <dbReference type="ChEBI" id="CHEBI:18420"/>
        <label>2</label>
    </ligand>
</feature>
<dbReference type="PANTHER" id="PTHR21371:SF1">
    <property type="entry name" value="KETOL-ACID REDUCTOISOMERASE, MITOCHONDRIAL"/>
    <property type="match status" value="1"/>
</dbReference>
<dbReference type="GO" id="GO:0009097">
    <property type="term" value="P:isoleucine biosynthetic process"/>
    <property type="evidence" value="ECO:0007669"/>
    <property type="project" value="UniProtKB-UniRule"/>
</dbReference>
<comment type="similarity">
    <text evidence="3 9 10">Belongs to the ketol-acid reductoisomerase family.</text>
</comment>
<dbReference type="PANTHER" id="PTHR21371">
    <property type="entry name" value="KETOL-ACID REDUCTOISOMERASE, MITOCHONDRIAL"/>
    <property type="match status" value="1"/>
</dbReference>
<dbReference type="UniPathway" id="UPA00047">
    <property type="reaction ID" value="UER00056"/>
</dbReference>
<reference evidence="13" key="1">
    <citation type="submission" date="2019-09" db="EMBL/GenBank/DDBJ databases">
        <title>In-depth cultivation of the pig gut microbiome towards novel bacterial diversity and tailored functional studies.</title>
        <authorList>
            <person name="Wylensek D."/>
            <person name="Hitch T.C.A."/>
            <person name="Clavel T."/>
        </authorList>
    </citation>
    <scope>NUCLEOTIDE SEQUENCE</scope>
    <source>
        <strain evidence="13">RF-744-FAT-WT-3</strain>
    </source>
</reference>
<dbReference type="InterPro" id="IPR000506">
    <property type="entry name" value="KARI_C"/>
</dbReference>
<evidence type="ECO:0000259" key="11">
    <source>
        <dbReference type="PROSITE" id="PS51850"/>
    </source>
</evidence>
<evidence type="ECO:0000256" key="2">
    <source>
        <dbReference type="ARBA" id="ARBA00004885"/>
    </source>
</evidence>
<dbReference type="HAMAP" id="MF_00435">
    <property type="entry name" value="IlvC"/>
    <property type="match status" value="1"/>
</dbReference>
<dbReference type="AlphaFoldDB" id="A0A6A8MAC2"/>
<dbReference type="Pfam" id="PF01450">
    <property type="entry name" value="KARI_C"/>
    <property type="match status" value="1"/>
</dbReference>
<keyword evidence="9" id="KW-0521">NADP</keyword>
<evidence type="ECO:0000256" key="9">
    <source>
        <dbReference type="HAMAP-Rule" id="MF_00435"/>
    </source>
</evidence>
<comment type="cofactor">
    <cofactor evidence="9">
        <name>Mg(2+)</name>
        <dbReference type="ChEBI" id="CHEBI:18420"/>
    </cofactor>
    <text evidence="9">Binds 2 magnesium ions per subunit.</text>
</comment>
<keyword evidence="5 9" id="KW-0479">Metal-binding</keyword>
<feature type="active site" evidence="9">
    <location>
        <position position="108"/>
    </location>
</feature>
<dbReference type="InterPro" id="IPR036291">
    <property type="entry name" value="NAD(P)-bd_dom_sf"/>
</dbReference>
<dbReference type="RefSeq" id="WP_154572606.1">
    <property type="nucleotide sequence ID" value="NZ_DBEZJY010000047.1"/>
</dbReference>
<dbReference type="PROSITE" id="PS51850">
    <property type="entry name" value="KARI_N"/>
    <property type="match status" value="1"/>
</dbReference>
<comment type="catalytic activity">
    <reaction evidence="9">
        <text>(2R)-2,3-dihydroxy-3-methylbutanoate + NADP(+) = (2S)-2-acetolactate + NADPH + H(+)</text>
        <dbReference type="Rhea" id="RHEA:22068"/>
        <dbReference type="ChEBI" id="CHEBI:15378"/>
        <dbReference type="ChEBI" id="CHEBI:49072"/>
        <dbReference type="ChEBI" id="CHEBI:57783"/>
        <dbReference type="ChEBI" id="CHEBI:58349"/>
        <dbReference type="ChEBI" id="CHEBI:58476"/>
        <dbReference type="EC" id="1.1.1.86"/>
    </reaction>
</comment>
<dbReference type="InterPro" id="IPR013116">
    <property type="entry name" value="KARI_N"/>
</dbReference>
<dbReference type="FunFam" id="3.40.50.720:FF:000023">
    <property type="entry name" value="Ketol-acid reductoisomerase (NADP(+))"/>
    <property type="match status" value="1"/>
</dbReference>
<dbReference type="GO" id="GO:0004455">
    <property type="term" value="F:ketol-acid reductoisomerase activity"/>
    <property type="evidence" value="ECO:0007669"/>
    <property type="project" value="UniProtKB-UniRule"/>
</dbReference>
<dbReference type="NCBIfam" id="NF004017">
    <property type="entry name" value="PRK05479.1"/>
    <property type="match status" value="1"/>
</dbReference>